<proteinExistence type="predicted"/>
<gene>
    <name evidence="1" type="ORF">Taro_009254</name>
</gene>
<dbReference type="Proteomes" id="UP000652761">
    <property type="component" value="Unassembled WGS sequence"/>
</dbReference>
<dbReference type="EMBL" id="NMUH01000320">
    <property type="protein sequence ID" value="MQL76856.1"/>
    <property type="molecule type" value="Genomic_DNA"/>
</dbReference>
<comment type="caution">
    <text evidence="1">The sequence shown here is derived from an EMBL/GenBank/DDBJ whole genome shotgun (WGS) entry which is preliminary data.</text>
</comment>
<accession>A0A843U3H8</accession>
<keyword evidence="2" id="KW-1185">Reference proteome</keyword>
<dbReference type="AlphaFoldDB" id="A0A843U3H8"/>
<evidence type="ECO:0000313" key="2">
    <source>
        <dbReference type="Proteomes" id="UP000652761"/>
    </source>
</evidence>
<sequence>MKVHIGPVDRRTSYCRQEPISRNQKTITVCCCRQPLILLSTGTHRTEISVLETSPCRQQACACRQAR</sequence>
<evidence type="ECO:0000313" key="1">
    <source>
        <dbReference type="EMBL" id="MQL76856.1"/>
    </source>
</evidence>
<name>A0A843U3H8_COLES</name>
<reference evidence="1" key="1">
    <citation type="submission" date="2017-07" db="EMBL/GenBank/DDBJ databases">
        <title>Taro Niue Genome Assembly and Annotation.</title>
        <authorList>
            <person name="Atibalentja N."/>
            <person name="Keating K."/>
            <person name="Fields C.J."/>
        </authorList>
    </citation>
    <scope>NUCLEOTIDE SEQUENCE</scope>
    <source>
        <strain evidence="1">Niue_2</strain>
        <tissue evidence="1">Leaf</tissue>
    </source>
</reference>
<organism evidence="1 2">
    <name type="scientific">Colocasia esculenta</name>
    <name type="common">Wild taro</name>
    <name type="synonym">Arum esculentum</name>
    <dbReference type="NCBI Taxonomy" id="4460"/>
    <lineage>
        <taxon>Eukaryota</taxon>
        <taxon>Viridiplantae</taxon>
        <taxon>Streptophyta</taxon>
        <taxon>Embryophyta</taxon>
        <taxon>Tracheophyta</taxon>
        <taxon>Spermatophyta</taxon>
        <taxon>Magnoliopsida</taxon>
        <taxon>Liliopsida</taxon>
        <taxon>Araceae</taxon>
        <taxon>Aroideae</taxon>
        <taxon>Colocasieae</taxon>
        <taxon>Colocasia</taxon>
    </lineage>
</organism>
<protein>
    <submittedName>
        <fullName evidence="1">Uncharacterized protein</fullName>
    </submittedName>
</protein>